<sequence length="44" mass="5322">MNWVPSAVQSLYDFIIARRPLMILQKKRKIRENKSGRKRFGELF</sequence>
<dbReference type="AlphaFoldDB" id="E6MJQ7"/>
<dbReference type="EMBL" id="AEQN01000029">
    <property type="protein sequence ID" value="EFV00680.1"/>
    <property type="molecule type" value="Genomic_DNA"/>
</dbReference>
<dbReference type="HOGENOM" id="CLU_3220781_0_0_9"/>
<gene>
    <name evidence="1" type="ORF">HMP0721_2242</name>
</gene>
<evidence type="ECO:0000313" key="1">
    <source>
        <dbReference type="EMBL" id="EFV00680.1"/>
    </source>
</evidence>
<dbReference type="STRING" id="887929.HMP0721_2242"/>
<proteinExistence type="predicted"/>
<keyword evidence="2" id="KW-1185">Reference proteome</keyword>
<comment type="caution">
    <text evidence="1">The sequence shown here is derived from an EMBL/GenBank/DDBJ whole genome shotgun (WGS) entry which is preliminary data.</text>
</comment>
<evidence type="ECO:0000313" key="2">
    <source>
        <dbReference type="Proteomes" id="UP000004754"/>
    </source>
</evidence>
<dbReference type="Proteomes" id="UP000004754">
    <property type="component" value="Unassembled WGS sequence"/>
</dbReference>
<organism evidence="1 2">
    <name type="scientific">Pseudoramibacter alactolyticus ATCC 23263</name>
    <dbReference type="NCBI Taxonomy" id="887929"/>
    <lineage>
        <taxon>Bacteria</taxon>
        <taxon>Bacillati</taxon>
        <taxon>Bacillota</taxon>
        <taxon>Clostridia</taxon>
        <taxon>Eubacteriales</taxon>
        <taxon>Eubacteriaceae</taxon>
        <taxon>Pseudoramibacter</taxon>
    </lineage>
</organism>
<name>E6MJQ7_9FIRM</name>
<accession>E6MJQ7</accession>
<protein>
    <submittedName>
        <fullName evidence="1">Uncharacterized protein</fullName>
    </submittedName>
</protein>
<reference evidence="1 2" key="1">
    <citation type="submission" date="2010-12" db="EMBL/GenBank/DDBJ databases">
        <authorList>
            <person name="Muzny D."/>
            <person name="Qin X."/>
            <person name="Deng J."/>
            <person name="Jiang H."/>
            <person name="Liu Y."/>
            <person name="Qu J."/>
            <person name="Song X.-Z."/>
            <person name="Zhang L."/>
            <person name="Thornton R."/>
            <person name="Coyle M."/>
            <person name="Francisco L."/>
            <person name="Jackson L."/>
            <person name="Javaid M."/>
            <person name="Korchina V."/>
            <person name="Kovar C."/>
            <person name="Mata R."/>
            <person name="Mathew T."/>
            <person name="Ngo R."/>
            <person name="Nguyen L."/>
            <person name="Nguyen N."/>
            <person name="Okwuonu G."/>
            <person name="Ongeri F."/>
            <person name="Pham C."/>
            <person name="Simmons D."/>
            <person name="Wilczek-Boney K."/>
            <person name="Hale W."/>
            <person name="Jakkamsetti A."/>
            <person name="Pham P."/>
            <person name="Ruth R."/>
            <person name="San Lucas F."/>
            <person name="Warren J."/>
            <person name="Zhang J."/>
            <person name="Zhao Z."/>
            <person name="Zhou C."/>
            <person name="Zhu D."/>
            <person name="Lee S."/>
            <person name="Bess C."/>
            <person name="Blankenburg K."/>
            <person name="Forbes L."/>
            <person name="Fu Q."/>
            <person name="Gubbala S."/>
            <person name="Hirani K."/>
            <person name="Jayaseelan J.C."/>
            <person name="Lara F."/>
            <person name="Munidasa M."/>
            <person name="Palculict T."/>
            <person name="Patil S."/>
            <person name="Pu L.-L."/>
            <person name="Saada N."/>
            <person name="Tang L."/>
            <person name="Weissenberger G."/>
            <person name="Zhu Y."/>
            <person name="Hemphill L."/>
            <person name="Shang Y."/>
            <person name="Youmans B."/>
            <person name="Ayvaz T."/>
            <person name="Ross M."/>
            <person name="Santibanez J."/>
            <person name="Aqrawi P."/>
            <person name="Gross S."/>
            <person name="Joshi V."/>
            <person name="Fowler G."/>
            <person name="Nazareth L."/>
            <person name="Reid J."/>
            <person name="Worley K."/>
            <person name="Petrosino J."/>
            <person name="Highlander S."/>
            <person name="Gibbs R."/>
        </authorList>
    </citation>
    <scope>NUCLEOTIDE SEQUENCE [LARGE SCALE GENOMIC DNA]</scope>
    <source>
        <strain evidence="1 2">ATCC 23263</strain>
    </source>
</reference>